<keyword evidence="8 9" id="KW-0624">Polysaccharide degradation</keyword>
<protein>
    <recommendedName>
        <fullName evidence="9">Glucoamylase</fullName>
        <ecNumber evidence="9">3.2.1.3</ecNumber>
    </recommendedName>
    <alternativeName>
        <fullName evidence="9">1,4-alpha-D-glucan glucohydrolase</fullName>
    </alternativeName>
    <alternativeName>
        <fullName evidence="9">Glucan 1,4-alpha-glucosidase</fullName>
    </alternativeName>
</protein>
<dbReference type="InterPro" id="IPR034836">
    <property type="entry name" value="CBM20_glucoamylase"/>
</dbReference>
<dbReference type="PROSITE" id="PS51166">
    <property type="entry name" value="CBM20"/>
    <property type="match status" value="1"/>
</dbReference>
<feature type="active site" description="Proton acceptor" evidence="10">
    <location>
        <position position="233"/>
    </location>
</feature>
<dbReference type="Gene3D" id="1.50.10.10">
    <property type="match status" value="1"/>
</dbReference>
<dbReference type="EMBL" id="JAAQHG020000005">
    <property type="protein sequence ID" value="KAL1589126.1"/>
    <property type="molecule type" value="Genomic_DNA"/>
</dbReference>
<dbReference type="PANTHER" id="PTHR31616:SF12">
    <property type="entry name" value="GLUCOAMYLASE"/>
    <property type="match status" value="1"/>
</dbReference>
<keyword evidence="3" id="KW-0732">Signal</keyword>
<keyword evidence="6 9" id="KW-0119">Carbohydrate metabolism</keyword>
<name>A0AB34KY02_9PEZI</name>
<dbReference type="FunFam" id="1.50.10.10:FF:000018">
    <property type="entry name" value="Glucoamylase"/>
    <property type="match status" value="1"/>
</dbReference>
<evidence type="ECO:0000256" key="10">
    <source>
        <dbReference type="PIRSR" id="PIRSR001031-1"/>
    </source>
</evidence>
<keyword evidence="5" id="KW-0325">Glycoprotein</keyword>
<evidence type="ECO:0000256" key="6">
    <source>
        <dbReference type="ARBA" id="ARBA00023277"/>
    </source>
</evidence>
<dbReference type="EC" id="3.2.1.3" evidence="9"/>
<organism evidence="13 14">
    <name type="scientific">Cladosporium halotolerans</name>
    <dbReference type="NCBI Taxonomy" id="1052096"/>
    <lineage>
        <taxon>Eukaryota</taxon>
        <taxon>Fungi</taxon>
        <taxon>Dikarya</taxon>
        <taxon>Ascomycota</taxon>
        <taxon>Pezizomycotina</taxon>
        <taxon>Dothideomycetes</taxon>
        <taxon>Dothideomycetidae</taxon>
        <taxon>Cladosporiales</taxon>
        <taxon>Cladosporiaceae</taxon>
        <taxon>Cladosporium</taxon>
    </lineage>
</organism>
<dbReference type="PANTHER" id="PTHR31616">
    <property type="entry name" value="TREHALASE"/>
    <property type="match status" value="1"/>
</dbReference>
<evidence type="ECO:0000256" key="3">
    <source>
        <dbReference type="ARBA" id="ARBA00022729"/>
    </source>
</evidence>
<dbReference type="Gene3D" id="2.60.40.10">
    <property type="entry name" value="Immunoglobulins"/>
    <property type="match status" value="1"/>
</dbReference>
<dbReference type="InterPro" id="IPR012341">
    <property type="entry name" value="6hp_glycosidase-like_sf"/>
</dbReference>
<dbReference type="RefSeq" id="XP_069232231.1">
    <property type="nucleotide sequence ID" value="XM_069370675.1"/>
</dbReference>
<dbReference type="SMART" id="SM01065">
    <property type="entry name" value="CBM_2"/>
    <property type="match status" value="1"/>
</dbReference>
<evidence type="ECO:0000313" key="14">
    <source>
        <dbReference type="Proteomes" id="UP000803884"/>
    </source>
</evidence>
<dbReference type="InterPro" id="IPR013783">
    <property type="entry name" value="Ig-like_fold"/>
</dbReference>
<dbReference type="Pfam" id="PF00723">
    <property type="entry name" value="Glyco_hydro_15"/>
    <property type="match status" value="1"/>
</dbReference>
<dbReference type="PIRSF" id="PIRSF001031">
    <property type="entry name" value="Glu-a-glcsd_SBD"/>
    <property type="match status" value="1"/>
</dbReference>
<evidence type="ECO:0000313" key="13">
    <source>
        <dbReference type="EMBL" id="KAL1589126.1"/>
    </source>
</evidence>
<dbReference type="GO" id="GO:0000324">
    <property type="term" value="C:fungal-type vacuole"/>
    <property type="evidence" value="ECO:0007669"/>
    <property type="project" value="TreeGrafter"/>
</dbReference>
<dbReference type="InterPro" id="IPR013784">
    <property type="entry name" value="Carb-bd-like_fold"/>
</dbReference>
<dbReference type="GO" id="GO:0000272">
    <property type="term" value="P:polysaccharide catabolic process"/>
    <property type="evidence" value="ECO:0007669"/>
    <property type="project" value="UniProtKB-KW"/>
</dbReference>
<evidence type="ECO:0000256" key="7">
    <source>
        <dbReference type="ARBA" id="ARBA00023295"/>
    </source>
</evidence>
<dbReference type="InterPro" id="IPR002044">
    <property type="entry name" value="CBM20"/>
</dbReference>
<evidence type="ECO:0000256" key="11">
    <source>
        <dbReference type="PIRSR" id="PIRSR001031-2"/>
    </source>
</evidence>
<dbReference type="InterPro" id="IPR008928">
    <property type="entry name" value="6-hairpin_glycosidase_sf"/>
</dbReference>
<dbReference type="GeneID" id="96003513"/>
<dbReference type="GO" id="GO:2001070">
    <property type="term" value="F:starch binding"/>
    <property type="evidence" value="ECO:0007669"/>
    <property type="project" value="InterPro"/>
</dbReference>
<evidence type="ECO:0000259" key="12">
    <source>
        <dbReference type="PROSITE" id="PS51166"/>
    </source>
</evidence>
<evidence type="ECO:0000256" key="4">
    <source>
        <dbReference type="ARBA" id="ARBA00022801"/>
    </source>
</evidence>
<evidence type="ECO:0000256" key="8">
    <source>
        <dbReference type="ARBA" id="ARBA00023326"/>
    </source>
</evidence>
<feature type="active site" description="Proton donor" evidence="10">
    <location>
        <position position="236"/>
    </location>
</feature>
<accession>A0AB34KY02</accession>
<feature type="domain" description="CBM20" evidence="12">
    <location>
        <begin position="531"/>
        <end position="638"/>
    </location>
</feature>
<proteinExistence type="inferred from homology"/>
<dbReference type="Pfam" id="PF00686">
    <property type="entry name" value="CBM_20"/>
    <property type="match status" value="1"/>
</dbReference>
<dbReference type="GO" id="GO:0004339">
    <property type="term" value="F:glucan 1,4-alpha-glucosidase activity"/>
    <property type="evidence" value="ECO:0007669"/>
    <property type="project" value="UniProtKB-EC"/>
</dbReference>
<dbReference type="Proteomes" id="UP000803884">
    <property type="component" value="Unassembled WGS sequence"/>
</dbReference>
<dbReference type="AlphaFoldDB" id="A0AB34KY02"/>
<dbReference type="InterPro" id="IPR000165">
    <property type="entry name" value="Glucoamylase"/>
</dbReference>
<dbReference type="InterPro" id="IPR008291">
    <property type="entry name" value="Glucoamylase_SBD"/>
</dbReference>
<comment type="caution">
    <text evidence="13">The sequence shown here is derived from an EMBL/GenBank/DDBJ whole genome shotgun (WGS) entry which is preliminary data.</text>
</comment>
<keyword evidence="14" id="KW-1185">Reference proteome</keyword>
<evidence type="ECO:0000256" key="2">
    <source>
        <dbReference type="ARBA" id="ARBA00006188"/>
    </source>
</evidence>
<evidence type="ECO:0000256" key="1">
    <source>
        <dbReference type="ARBA" id="ARBA00001863"/>
    </source>
</evidence>
<evidence type="ECO:0000256" key="5">
    <source>
        <dbReference type="ARBA" id="ARBA00023180"/>
    </source>
</evidence>
<keyword evidence="4 9" id="KW-0378">Hydrolase</keyword>
<dbReference type="SUPFAM" id="SSF49452">
    <property type="entry name" value="Starch-binding domain-like"/>
    <property type="match status" value="1"/>
</dbReference>
<comment type="catalytic activity">
    <reaction evidence="1 9">
        <text>Hydrolysis of terminal (1-&gt;4)-linked alpha-D-glucose residues successively from non-reducing ends of the chains with release of beta-D-glucose.</text>
        <dbReference type="EC" id="3.2.1.3"/>
    </reaction>
</comment>
<feature type="binding site" evidence="11">
    <location>
        <position position="177"/>
    </location>
    <ligand>
        <name>substrate</name>
    </ligand>
</feature>
<evidence type="ECO:0000256" key="9">
    <source>
        <dbReference type="PIRNR" id="PIRNR001031"/>
    </source>
</evidence>
<reference evidence="13 14" key="1">
    <citation type="journal article" date="2020" name="Microbiol. Resour. Announc.">
        <title>Draft Genome Sequence of a Cladosporium Species Isolated from the Mesophotic Ascidian Didemnum maculosum.</title>
        <authorList>
            <person name="Gioti A."/>
            <person name="Siaperas R."/>
            <person name="Nikolaivits E."/>
            <person name="Le Goff G."/>
            <person name="Ouazzani J."/>
            <person name="Kotoulas G."/>
            <person name="Topakas E."/>
        </authorList>
    </citation>
    <scope>NUCLEOTIDE SEQUENCE [LARGE SCALE GENOMIC DNA]</scope>
    <source>
        <strain evidence="13 14">TM138-S3</strain>
    </source>
</reference>
<keyword evidence="7 9" id="KW-0326">Glycosidase</keyword>
<dbReference type="CDD" id="cd05811">
    <property type="entry name" value="CBM20_glucoamylase"/>
    <property type="match status" value="1"/>
</dbReference>
<dbReference type="PRINTS" id="PR00736">
    <property type="entry name" value="GLHYDRLASE15"/>
</dbReference>
<dbReference type="FunFam" id="2.60.40.10:FF:000552">
    <property type="entry name" value="Related to glucoamylase"/>
    <property type="match status" value="1"/>
</dbReference>
<dbReference type="SUPFAM" id="SSF48208">
    <property type="entry name" value="Six-hairpin glycosidases"/>
    <property type="match status" value="1"/>
</dbReference>
<sequence length="638" mass="69341">METKSELPATVSRPKNATWKVLATTLAAGAAIITAVYRLNPNPIGNVLTFAGNPTTTIGLDSWLAHERPIALQSILDNIGASGPRAAGAQPGIVVASPSKTDPDYFFTWTRDSALTVKSLIDELIISRTPGLEAIIEDYISAQARIQGIENPSGGLCTGGLGEAKFNVDETAFTGDWGRPQRDGPALRVIALTAYARRLISKDQSAIVSSIIWPIIQNDLSYVTEHWNESTFDLWEEVRGASFFTTAMQYRALIEGLRLARDIGHGCSHCESEAPQILCFLQSYWTGSYILSNTEGGRSGKDINSILTSTHMFDIDVGCDAATFQPCSDLALANHKAVIDLFRSVYPINKGIPAGVGVAVGRYSEDVYMGGNPWYLGAFAAAEMLYQAVYQWKRLGFVTITKVSLGFFRDIYPGAAIGTYVSASPEFDEVLHATTAYADSFMANAQKYTPTHFSLAEQYSRNDGRPTSAKDLTWSYAALLTASSARNGGMPASWGASAAKLPLACSAGSAKGPCSTATNTAWPSRTAKPPCATPTFTTLMFNLHKPTRYGQYLFLSGNISQLGSWDVKKAVALSAGKYTEQQPLWYTFERLPAGTRFEYKYVLKGTENKKPVWETGGNRQFTVPATCEVSVVIHDDWR</sequence>
<dbReference type="InterPro" id="IPR011613">
    <property type="entry name" value="GH15-like"/>
</dbReference>
<comment type="similarity">
    <text evidence="2 9">Belongs to the glycosyl hydrolase 15 family.</text>
</comment>
<gene>
    <name evidence="13" type="ORF">WHR41_02069</name>
</gene>